<evidence type="ECO:0000256" key="5">
    <source>
        <dbReference type="ARBA" id="ARBA00023135"/>
    </source>
</evidence>
<comment type="caution">
    <text evidence="9">The sequence shown here is derived from an EMBL/GenBank/DDBJ whole genome shotgun (WGS) entry which is preliminary data.</text>
</comment>
<dbReference type="Proteomes" id="UP000751190">
    <property type="component" value="Unassembled WGS sequence"/>
</dbReference>
<comment type="subunit">
    <text evidence="7">Heterodimer with SRP9; binds RNA as heterodimer. Component of a signal recognition particle (SRP) complex that consists of a 7SL RNA molecule of 300 nucleotides and six protein subunits: SRP72, SRP68, SRP54, SRP19, SRP14 and SRP9.</text>
</comment>
<dbReference type="PANTHER" id="PTHR12013">
    <property type="entry name" value="SIGNAL RECOGNITION PARTICLE 14 KD PROTEIN"/>
    <property type="match status" value="1"/>
</dbReference>
<reference evidence="9" key="1">
    <citation type="submission" date="2021-05" db="EMBL/GenBank/DDBJ databases">
        <title>The genome of the haptophyte Pavlova lutheri (Diacronema luteri, Pavlovales) - a model for lipid biosynthesis in eukaryotic algae.</title>
        <authorList>
            <person name="Hulatt C.J."/>
            <person name="Posewitz M.C."/>
        </authorList>
    </citation>
    <scope>NUCLEOTIDE SEQUENCE</scope>
    <source>
        <strain evidence="9">NIVA-4/92</strain>
    </source>
</reference>
<proteinExistence type="inferred from homology"/>
<accession>A0A8J6C8N5</accession>
<dbReference type="Gene3D" id="3.30.720.10">
    <property type="entry name" value="Signal recognition particle alu RNA binding heterodimer, srp9/1"/>
    <property type="match status" value="1"/>
</dbReference>
<dbReference type="GO" id="GO:0030942">
    <property type="term" value="F:endoplasmic reticulum signal peptide binding"/>
    <property type="evidence" value="ECO:0007669"/>
    <property type="project" value="UniProtKB-UniRule"/>
</dbReference>
<evidence type="ECO:0000256" key="1">
    <source>
        <dbReference type="ARBA" id="ARBA00004496"/>
    </source>
</evidence>
<dbReference type="AlphaFoldDB" id="A0A8J6C8N5"/>
<organism evidence="9 10">
    <name type="scientific">Diacronema lutheri</name>
    <name type="common">Unicellular marine alga</name>
    <name type="synonym">Monochrysis lutheri</name>
    <dbReference type="NCBI Taxonomy" id="2081491"/>
    <lineage>
        <taxon>Eukaryota</taxon>
        <taxon>Haptista</taxon>
        <taxon>Haptophyta</taxon>
        <taxon>Pavlovophyceae</taxon>
        <taxon>Pavlovales</taxon>
        <taxon>Pavlovaceae</taxon>
        <taxon>Diacronema</taxon>
    </lineage>
</organism>
<keyword evidence="10" id="KW-1185">Reference proteome</keyword>
<evidence type="ECO:0000256" key="7">
    <source>
        <dbReference type="RuleBase" id="RU368100"/>
    </source>
</evidence>
<evidence type="ECO:0000256" key="6">
    <source>
        <dbReference type="ARBA" id="ARBA00023274"/>
    </source>
</evidence>
<feature type="compositionally biased region" description="Basic residues" evidence="8">
    <location>
        <begin position="32"/>
        <end position="42"/>
    </location>
</feature>
<name>A0A8J6C8N5_DIALT</name>
<dbReference type="Pfam" id="PF02290">
    <property type="entry name" value="SRP14"/>
    <property type="match status" value="1"/>
</dbReference>
<protein>
    <recommendedName>
        <fullName evidence="7">Signal recognition particle 14 kDa protein</fullName>
        <shortName evidence="7">SRP14</shortName>
    </recommendedName>
</protein>
<dbReference type="OrthoDB" id="19209at2759"/>
<keyword evidence="5 7" id="KW-0733">Signal recognition particle</keyword>
<dbReference type="GO" id="GO:0006614">
    <property type="term" value="P:SRP-dependent cotranslational protein targeting to membrane"/>
    <property type="evidence" value="ECO:0007669"/>
    <property type="project" value="UniProtKB-UniRule"/>
</dbReference>
<keyword evidence="6 7" id="KW-0687">Ribonucleoprotein</keyword>
<comment type="subcellular location">
    <subcellularLocation>
        <location evidence="1 7">Cytoplasm</location>
    </subcellularLocation>
</comment>
<evidence type="ECO:0000256" key="2">
    <source>
        <dbReference type="ARBA" id="ARBA00010349"/>
    </source>
</evidence>
<evidence type="ECO:0000256" key="4">
    <source>
        <dbReference type="ARBA" id="ARBA00022884"/>
    </source>
</evidence>
<dbReference type="InterPro" id="IPR003210">
    <property type="entry name" value="Signal_recog_particle_SRP14"/>
</dbReference>
<dbReference type="OMA" id="RFNGHNK"/>
<comment type="function">
    <text evidence="7">Component of the signal recognition particle (SRP) complex, a ribonucleoprotein complex that mediates the cotranslational targeting of secretory and membrane proteins to the endoplasmic reticulum (ER). SRP9 together with SRP14 and the Alu portion of the SRP RNA, constitutes the elongation arrest domain of SRP. The complex of SRP9 and SRP14 is required for SRP RNA binding.</text>
</comment>
<dbReference type="SUPFAM" id="SSF54762">
    <property type="entry name" value="Signal recognition particle alu RNA binding heterodimer, SRP9/14"/>
    <property type="match status" value="1"/>
</dbReference>
<keyword evidence="3 7" id="KW-0963">Cytoplasm</keyword>
<dbReference type="EMBL" id="JAGTXO010000022">
    <property type="protein sequence ID" value="KAG8462081.1"/>
    <property type="molecule type" value="Genomic_DNA"/>
</dbReference>
<feature type="region of interest" description="Disordered" evidence="8">
    <location>
        <begin position="32"/>
        <end position="52"/>
    </location>
</feature>
<dbReference type="GO" id="GO:0005786">
    <property type="term" value="C:signal recognition particle, endoplasmic reticulum targeting"/>
    <property type="evidence" value="ECO:0007669"/>
    <property type="project" value="UniProtKB-UniRule"/>
</dbReference>
<dbReference type="GO" id="GO:0008312">
    <property type="term" value="F:7S RNA binding"/>
    <property type="evidence" value="ECO:0007669"/>
    <property type="project" value="UniProtKB-UniRule"/>
</dbReference>
<keyword evidence="4 7" id="KW-0694">RNA-binding</keyword>
<comment type="similarity">
    <text evidence="2 7">Belongs to the SRP14 family.</text>
</comment>
<dbReference type="InterPro" id="IPR009018">
    <property type="entry name" value="Signal_recog_particle_SRP9/14"/>
</dbReference>
<evidence type="ECO:0000256" key="3">
    <source>
        <dbReference type="ARBA" id="ARBA00022490"/>
    </source>
</evidence>
<sequence>MLLEQDSFLNQLIKLFDRSRDKGSVFITMKRHTGTLSRKSRKAQADEEKASGESLESKVLVRAVAGKAKFSTLVPAKDHARFSTSLMNISKVKMDALKKREKPPKGKTSKA</sequence>
<evidence type="ECO:0000256" key="8">
    <source>
        <dbReference type="SAM" id="MobiDB-lite"/>
    </source>
</evidence>
<gene>
    <name evidence="9" type="ORF">KFE25_011531</name>
</gene>
<evidence type="ECO:0000313" key="9">
    <source>
        <dbReference type="EMBL" id="KAG8462081.1"/>
    </source>
</evidence>
<evidence type="ECO:0000313" key="10">
    <source>
        <dbReference type="Proteomes" id="UP000751190"/>
    </source>
</evidence>